<accession>A0A9N8DUU5</accession>
<dbReference type="EMBL" id="CAICTM010000374">
    <property type="protein sequence ID" value="CAB9509106.1"/>
    <property type="molecule type" value="Genomic_DNA"/>
</dbReference>
<sequence>MKATTCSGSTDATLPNFATAIAVWDPNLCAGGCNQGSSSDPECSNVNAASVTWDSTVGGVYSLLVFGRQAGVMGDFEITITDFPNPSNDFCDQALPLPIDPNTVTVTTTVNATTRTTSGCGVVKQAAEVFFQVTGNGRKMTATTCHNETTYPTALSLWNPNLCAGGCNQGSTVDAACDSINGARVTWDSTDGGVYTLIAYGRQAGSEGMIGISVDDFINPPNDYCDQAIPLLPGGAEVTGTTINATVHTSSGCGVTKASPEVFYAVTGNGESMSVTTCSSQTDFETGLAIWDPNICAGACNSGSVSGCGNIFDTKGASITWDTTAGAQYTIVVFGRQEGTTGNFAIRVFDPNSTPAPSTGLPTTTSPTLTPSLTPSTKPSSNPSRSPSKSPTSTPTTATPTTSTPTTATPTTSTPTTSTPTIAPSACSSGEQHGTPPMARTSLFNSIVIMAVTAAAMNLTV</sequence>
<dbReference type="OrthoDB" id="57426at2759"/>
<gene>
    <name evidence="2" type="ORF">SEMRO_375_G129500.1</name>
</gene>
<proteinExistence type="predicted"/>
<keyword evidence="3" id="KW-1185">Reference proteome</keyword>
<evidence type="ECO:0000313" key="2">
    <source>
        <dbReference type="EMBL" id="CAB9509106.1"/>
    </source>
</evidence>
<organism evidence="2 3">
    <name type="scientific">Seminavis robusta</name>
    <dbReference type="NCBI Taxonomy" id="568900"/>
    <lineage>
        <taxon>Eukaryota</taxon>
        <taxon>Sar</taxon>
        <taxon>Stramenopiles</taxon>
        <taxon>Ochrophyta</taxon>
        <taxon>Bacillariophyta</taxon>
        <taxon>Bacillariophyceae</taxon>
        <taxon>Bacillariophycidae</taxon>
        <taxon>Naviculales</taxon>
        <taxon>Naviculaceae</taxon>
        <taxon>Seminavis</taxon>
    </lineage>
</organism>
<name>A0A9N8DUU5_9STRA</name>
<evidence type="ECO:0000256" key="1">
    <source>
        <dbReference type="SAM" id="MobiDB-lite"/>
    </source>
</evidence>
<dbReference type="AlphaFoldDB" id="A0A9N8DUU5"/>
<evidence type="ECO:0000313" key="3">
    <source>
        <dbReference type="Proteomes" id="UP001153069"/>
    </source>
</evidence>
<feature type="region of interest" description="Disordered" evidence="1">
    <location>
        <begin position="346"/>
        <end position="438"/>
    </location>
</feature>
<comment type="caution">
    <text evidence="2">The sequence shown here is derived from an EMBL/GenBank/DDBJ whole genome shotgun (WGS) entry which is preliminary data.</text>
</comment>
<protein>
    <submittedName>
        <fullName evidence="2">Uncharacterized protein</fullName>
    </submittedName>
</protein>
<reference evidence="2" key="1">
    <citation type="submission" date="2020-06" db="EMBL/GenBank/DDBJ databases">
        <authorList>
            <consortium name="Plant Systems Biology data submission"/>
        </authorList>
    </citation>
    <scope>NUCLEOTIDE SEQUENCE</scope>
    <source>
        <strain evidence="2">D6</strain>
    </source>
</reference>
<dbReference type="Proteomes" id="UP001153069">
    <property type="component" value="Unassembled WGS sequence"/>
</dbReference>
<feature type="compositionally biased region" description="Low complexity" evidence="1">
    <location>
        <begin position="353"/>
        <end position="429"/>
    </location>
</feature>